<comment type="similarity">
    <text evidence="3">Belongs to the primate lentivirus group gag polyprotein family.</text>
</comment>
<dbReference type="SUPFAM" id="SSF47353">
    <property type="entry name" value="Retrovirus capsid dimerization domain-like"/>
    <property type="match status" value="1"/>
</dbReference>
<dbReference type="SMART" id="SM00343">
    <property type="entry name" value="ZnF_C2HC"/>
    <property type="match status" value="2"/>
</dbReference>
<feature type="region of interest" description="Disordered" evidence="30">
    <location>
        <begin position="433"/>
        <end position="496"/>
    </location>
</feature>
<feature type="domain" description="CCHC-type" evidence="31">
    <location>
        <begin position="387"/>
        <end position="402"/>
    </location>
</feature>
<keyword evidence="13 28" id="KW-0479">Metal-binding</keyword>
<dbReference type="GO" id="GO:0039702">
    <property type="term" value="P:viral budding via host ESCRT complex"/>
    <property type="evidence" value="ECO:0007669"/>
    <property type="project" value="UniProtKB-KW"/>
</dbReference>
<dbReference type="InterPro" id="IPR014817">
    <property type="entry name" value="Gag_p6"/>
</dbReference>
<evidence type="ECO:0000256" key="22">
    <source>
        <dbReference type="ARBA" id="ARBA00023086"/>
    </source>
</evidence>
<evidence type="ECO:0000256" key="30">
    <source>
        <dbReference type="SAM" id="MobiDB-lite"/>
    </source>
</evidence>
<dbReference type="InterPro" id="IPR045345">
    <property type="entry name" value="Gag_p24_C"/>
</dbReference>
<dbReference type="Pfam" id="PF00607">
    <property type="entry name" value="Gag_p24"/>
    <property type="match status" value="1"/>
</dbReference>
<evidence type="ECO:0000256" key="16">
    <source>
        <dbReference type="ARBA" id="ARBA00022771"/>
    </source>
</evidence>
<dbReference type="InterPro" id="IPR050195">
    <property type="entry name" value="Primate_lentivir_Gag_pol-like"/>
</dbReference>
<evidence type="ECO:0000256" key="9">
    <source>
        <dbReference type="ARBA" id="ARBA00022581"/>
    </source>
</evidence>
<evidence type="ECO:0000256" key="19">
    <source>
        <dbReference type="ARBA" id="ARBA00022870"/>
    </source>
</evidence>
<evidence type="ECO:0000256" key="2">
    <source>
        <dbReference type="ARBA" id="ARBA00004560"/>
    </source>
</evidence>
<evidence type="ECO:0000256" key="6">
    <source>
        <dbReference type="ARBA" id="ARBA00022553"/>
    </source>
</evidence>
<comment type="subcellular location">
    <subcellularLocation>
        <location evidence="1">Host cell membrane</location>
        <topology evidence="1">Lipid-anchor</topology>
    </subcellularLocation>
    <subcellularLocation>
        <location evidence="2">Host endosome</location>
        <location evidence="2">Host multivesicular body</location>
    </subcellularLocation>
    <subcellularLocation>
        <location evidence="26">Virion membrane</location>
        <topology evidence="26">Lipid-anchor</topology>
    </subcellularLocation>
    <subcellularLocation>
        <location evidence="28">Virion</location>
    </subcellularLocation>
    <subcellularLocation>
        <location evidence="28">Host cytoplasm</location>
    </subcellularLocation>
    <subcellularLocation>
        <location evidence="28">Host nucleus</location>
    </subcellularLocation>
</comment>
<evidence type="ECO:0000256" key="20">
    <source>
        <dbReference type="ARBA" id="ARBA00022884"/>
    </source>
</evidence>
<keyword evidence="8 28" id="KW-1048">Host nucleus</keyword>
<sequence>MGARASVLRGEKLDKWERIRLRPGGKKCYKIKHIVWASRELERFALNPGLLETAEGCRQIIKQLQPALQTGTEELKSLFNTVATLYCVHARIEIRDTKEALDKIEEEQNKSQQKTQQAKAAGGNVSQNYPIVQNAQGQMVHQSISPRTLNAWVKVIEEKAFSPEVIPMFTALSEGATPEDLNTMLNTVGGHQAAMQMLKDTINDEAAEWDRLHPVHAGPIAPGQMREPRGSDIAGTTSTRQEQVAWMTGNPPIPVGEIYKRWIILGLNKIVRMYSPVSILDIKQGPKEPFRDYVDRFFKTLRAEQGTQDVKNWMTETLLVQNANPDCKTILRALGPGASLEEMMTACQGVGGPSHKARVLAEAMSQAGNTNIMMQRGNFKGPRRTVKCFNCGKEGHIAKNCRAPRKKGCWKCGKEGHQMKDCTERQANFLGKIWPSQKGRPGNFLQSRPEPTAPPAESFRFEETNPAPKQDLKDREPYKEPLTALRSLFGNDPLSQ</sequence>
<organismHost>
    <name type="scientific">Homo sapiens</name>
    <name type="common">Human</name>
    <dbReference type="NCBI Taxonomy" id="9606"/>
</organismHost>
<keyword evidence="29" id="KW-0175">Coiled coil</keyword>
<keyword evidence="6" id="KW-0597">Phosphoprotein</keyword>
<keyword evidence="19" id="KW-1043">Host membrane</keyword>
<feature type="domain" description="CCHC-type" evidence="31">
    <location>
        <begin position="409"/>
        <end position="424"/>
    </location>
</feature>
<proteinExistence type="inferred from homology"/>
<dbReference type="Pfam" id="PF00540">
    <property type="entry name" value="Gag_p17"/>
    <property type="match status" value="1"/>
</dbReference>
<dbReference type="Pfam" id="PF00098">
    <property type="entry name" value="zf-CCHC"/>
    <property type="match status" value="2"/>
</dbReference>
<comment type="PTM">
    <molecule>Gag-Pol polyprotein</molecule>
    <text evidence="28">Specific enzymatic cleavages by the viral protease yield mature proteins.</text>
</comment>
<dbReference type="PANTHER" id="PTHR40389:SF4">
    <property type="match status" value="1"/>
</dbReference>
<dbReference type="FunFam" id="1.10.375.10:FF:000001">
    <property type="entry name" value="Gag polyprotein"/>
    <property type="match status" value="1"/>
</dbReference>
<dbReference type="Gene3D" id="1.10.375.10">
    <property type="entry name" value="Human Immunodeficiency Virus Type 1 Capsid Protein"/>
    <property type="match status" value="1"/>
</dbReference>
<evidence type="ECO:0000256" key="25">
    <source>
        <dbReference type="ARBA" id="ARBA00023288"/>
    </source>
</evidence>
<protein>
    <recommendedName>
        <fullName evidence="28">Gag polyprotein</fullName>
    </recommendedName>
    <component>
        <recommendedName>
            <fullName evidence="28">Matrix protein p17</fullName>
            <shortName evidence="28">MA</shortName>
        </recommendedName>
    </component>
</protein>
<dbReference type="InterPro" id="IPR008919">
    <property type="entry name" value="Retrov_capsid_N"/>
</dbReference>
<dbReference type="Gene3D" id="6.10.250.390">
    <property type="match status" value="1"/>
</dbReference>
<dbReference type="EMBL" id="KC149258">
    <property type="protein sequence ID" value="AGH69742.1"/>
    <property type="molecule type" value="Genomic_DNA"/>
</dbReference>
<evidence type="ECO:0000256" key="12">
    <source>
        <dbReference type="ARBA" id="ARBA00022707"/>
    </source>
</evidence>
<organism evidence="32">
    <name type="scientific">Human immunodeficiency virus type 1</name>
    <name type="common">HIV-1</name>
    <dbReference type="NCBI Taxonomy" id="11676"/>
    <lineage>
        <taxon>Viruses</taxon>
        <taxon>Riboviria</taxon>
        <taxon>Pararnavirae</taxon>
        <taxon>Artverviricota</taxon>
        <taxon>Revtraviricetes</taxon>
        <taxon>Ortervirales</taxon>
        <taxon>Retroviridae</taxon>
        <taxon>Orthoretrovirinae</taxon>
        <taxon>Lentivirus</taxon>
        <taxon>Lentivirus humimdef1</taxon>
    </lineage>
</organism>
<evidence type="ECO:0000256" key="1">
    <source>
        <dbReference type="ARBA" id="ARBA00004425"/>
    </source>
</evidence>
<dbReference type="Pfam" id="PF08705">
    <property type="entry name" value="Gag_p6"/>
    <property type="match status" value="1"/>
</dbReference>
<dbReference type="GO" id="GO:0005198">
    <property type="term" value="F:structural molecule activity"/>
    <property type="evidence" value="ECO:0007669"/>
    <property type="project" value="InterPro"/>
</dbReference>
<keyword evidence="25" id="KW-0449">Lipoprotein</keyword>
<dbReference type="InterPro" id="IPR001878">
    <property type="entry name" value="Znf_CCHC"/>
</dbReference>
<evidence type="ECO:0000256" key="8">
    <source>
        <dbReference type="ARBA" id="ARBA00022562"/>
    </source>
</evidence>
<dbReference type="FunFam" id="4.10.60.10:FF:000001">
    <property type="entry name" value="Gag polyprotein"/>
    <property type="match status" value="1"/>
</dbReference>
<comment type="subcellular location">
    <molecule>Matrix protein p17</molecule>
    <subcellularLocation>
        <location evidence="28">Virion membrane</location>
        <topology evidence="28">Lipid-anchor</topology>
    </subcellularLocation>
    <subcellularLocation>
        <location evidence="28">Host nucleus</location>
    </subcellularLocation>
    <subcellularLocation>
        <location evidence="28">Host cytoplasm</location>
    </subcellularLocation>
</comment>
<feature type="coiled-coil region" evidence="29">
    <location>
        <begin position="87"/>
        <end position="121"/>
    </location>
</feature>
<dbReference type="EMBL" id="MF500093">
    <property type="protein sequence ID" value="AWD44437.1"/>
    <property type="molecule type" value="Genomic_RNA"/>
</dbReference>
<reference evidence="32" key="1">
    <citation type="submission" date="2012-11" db="EMBL/GenBank/DDBJ databases">
        <title>Analysis of recombinant viral genomes in individuals infected with multiple transmitted/founder HIV-1 strains.</title>
        <authorList>
            <person name="Song H."/>
            <person name="Cai F."/>
            <person name="Chen S."/>
            <person name="Hoper J."/>
            <person name="Jiang C."/>
            <person name="Gao F."/>
        </authorList>
    </citation>
    <scope>NUCLEOTIDE SEQUENCE</scope>
    <source>
        <strain evidence="32">CH0200.w96.gp8</strain>
    </source>
</reference>
<evidence type="ECO:0000259" key="31">
    <source>
        <dbReference type="PROSITE" id="PS50158"/>
    </source>
</evidence>
<dbReference type="FunFam" id="1.10.1200.30:FF:000001">
    <property type="entry name" value="Gag polyprotein"/>
    <property type="match status" value="1"/>
</dbReference>
<dbReference type="GO" id="GO:0042025">
    <property type="term" value="C:host cell nucleus"/>
    <property type="evidence" value="ECO:0007669"/>
    <property type="project" value="UniProtKB-SubCell"/>
</dbReference>
<dbReference type="Pfam" id="PF19317">
    <property type="entry name" value="Gag_p24_C"/>
    <property type="match status" value="1"/>
</dbReference>
<evidence type="ECO:0000256" key="17">
    <source>
        <dbReference type="ARBA" id="ARBA00022833"/>
    </source>
</evidence>
<dbReference type="PROSITE" id="PS50158">
    <property type="entry name" value="ZF_CCHC"/>
    <property type="match status" value="2"/>
</dbReference>
<dbReference type="InterPro" id="IPR012344">
    <property type="entry name" value="Matrix_HIV/RSV_N"/>
</dbReference>
<evidence type="ECO:0000256" key="15">
    <source>
        <dbReference type="ARBA" id="ARBA00022758"/>
    </source>
</evidence>
<keyword evidence="16 27" id="KW-0863">Zinc-finger</keyword>
<evidence type="ECO:0000256" key="24">
    <source>
        <dbReference type="ARBA" id="ARBA00023200"/>
    </source>
</evidence>
<dbReference type="SUPFAM" id="SSF57756">
    <property type="entry name" value="Retrovirus zinc finger-like domains"/>
    <property type="match status" value="1"/>
</dbReference>
<keyword evidence="10" id="KW-1188">Viral release from host cell</keyword>
<evidence type="ECO:0000313" key="32">
    <source>
        <dbReference type="EMBL" id="AGH69742.1"/>
    </source>
</evidence>
<dbReference type="GO" id="GO:0008270">
    <property type="term" value="F:zinc ion binding"/>
    <property type="evidence" value="ECO:0007669"/>
    <property type="project" value="UniProtKB-KW"/>
</dbReference>
<evidence type="ECO:0000256" key="27">
    <source>
        <dbReference type="PROSITE-ProRule" id="PRU00047"/>
    </source>
</evidence>
<dbReference type="SUPFAM" id="SSF47836">
    <property type="entry name" value="Retroviral matrix proteins"/>
    <property type="match status" value="1"/>
</dbReference>
<keyword evidence="9 28" id="KW-0945">Host-virus interaction</keyword>
<evidence type="ECO:0000256" key="4">
    <source>
        <dbReference type="ARBA" id="ARBA00022462"/>
    </source>
</evidence>
<dbReference type="GO" id="GO:0020002">
    <property type="term" value="C:host cell plasma membrane"/>
    <property type="evidence" value="ECO:0007669"/>
    <property type="project" value="UniProtKB-SubCell"/>
</dbReference>
<evidence type="ECO:0000256" key="10">
    <source>
        <dbReference type="ARBA" id="ARBA00022612"/>
    </source>
</evidence>
<keyword evidence="23" id="KW-0472">Membrane</keyword>
<dbReference type="Gene3D" id="1.10.150.90">
    <property type="entry name" value="Immunodeficiency lentiviruses, gag gene matrix protein p17"/>
    <property type="match status" value="1"/>
</dbReference>
<dbReference type="PANTHER" id="PTHR40389">
    <property type="entry name" value="ENDOGENOUS RETROVIRUS GROUP K MEMBER 24 GAG POLYPROTEIN-RELATED"/>
    <property type="match status" value="1"/>
</dbReference>
<dbReference type="InterPro" id="IPR008916">
    <property type="entry name" value="Retrov_capsid_C"/>
</dbReference>
<dbReference type="SUPFAM" id="SSF47943">
    <property type="entry name" value="Retrovirus capsid protein, N-terminal core domain"/>
    <property type="match status" value="1"/>
</dbReference>
<keyword evidence="24 28" id="KW-1035">Host cytoplasm</keyword>
<dbReference type="InterPro" id="IPR010999">
    <property type="entry name" value="Retrovr_matrix"/>
</dbReference>
<dbReference type="PRINTS" id="PR00234">
    <property type="entry name" value="HIV1MATRIX"/>
</dbReference>
<evidence type="ECO:0000256" key="26">
    <source>
        <dbReference type="ARBA" id="ARBA00037826"/>
    </source>
</evidence>
<keyword evidence="12" id="KW-0519">Myristate</keyword>
<dbReference type="Gene3D" id="1.10.1200.30">
    <property type="match status" value="1"/>
</dbReference>
<keyword evidence="7 28" id="KW-0167">Capsid protein</keyword>
<evidence type="ECO:0000256" key="5">
    <source>
        <dbReference type="ARBA" id="ARBA00022511"/>
    </source>
</evidence>
<evidence type="ECO:0000256" key="28">
    <source>
        <dbReference type="RuleBase" id="RU004487"/>
    </source>
</evidence>
<keyword evidence="4" id="KW-1187">Viral budding via the host ESCRT complexes</keyword>
<dbReference type="InterPro" id="IPR000071">
    <property type="entry name" value="Lentvrl_matrix_N"/>
</dbReference>
<keyword evidence="20 28" id="KW-0694">RNA-binding</keyword>
<evidence type="ECO:0000256" key="7">
    <source>
        <dbReference type="ARBA" id="ARBA00022561"/>
    </source>
</evidence>
<feature type="compositionally biased region" description="Basic and acidic residues" evidence="30">
    <location>
        <begin position="470"/>
        <end position="479"/>
    </location>
</feature>
<keyword evidence="14" id="KW-0677">Repeat</keyword>
<dbReference type="GO" id="GO:0003723">
    <property type="term" value="F:RNA binding"/>
    <property type="evidence" value="ECO:0007669"/>
    <property type="project" value="UniProtKB-KW"/>
</dbReference>
<keyword evidence="21" id="KW-1039">Host endosome</keyword>
<evidence type="ECO:0000256" key="3">
    <source>
        <dbReference type="ARBA" id="ARBA00008364"/>
    </source>
</evidence>
<evidence type="ECO:0000256" key="23">
    <source>
        <dbReference type="ARBA" id="ARBA00023136"/>
    </source>
</evidence>
<evidence type="ECO:0000256" key="21">
    <source>
        <dbReference type="ARBA" id="ARBA00023046"/>
    </source>
</evidence>
<evidence type="ECO:0000256" key="18">
    <source>
        <dbReference type="ARBA" id="ARBA00022844"/>
    </source>
</evidence>
<keyword evidence="22 28" id="KW-0543">Viral nucleoprotein</keyword>
<reference evidence="33" key="2">
    <citation type="journal article" date="2018" name="Nat. Commun.">
        <title>Tracking HIV-1 recombination to resolve its contribution to HIV-1 evolution in natural infection.</title>
        <authorList>
            <person name="Song H."/>
            <person name="Giorgi E.E."/>
            <person name="Ganusov V.V."/>
            <person name="Cai F."/>
            <person name="Athreya G."/>
            <person name="Yoon H."/>
            <person name="Carja O."/>
            <person name="Hora B."/>
            <person name="Hraber P."/>
            <person name="Jiang C."/>
            <person name="Wang S."/>
            <person name="Li H."/>
            <person name="Salazar-Gonzalez J.F."/>
            <person name="Salazar M.G."/>
            <person name="Goonetilleke N."/>
            <person name="Keele B."/>
            <person name="Montefiori D.C."/>
            <person name="Cohen M.S."/>
            <person name="Shaw G.M."/>
            <person name="Hahn B.H."/>
            <person name="McMichael A.J."/>
            <person name="Haynes B.F."/>
            <person name="Korber B."/>
            <person name="Battacharya T."/>
            <person name="Gao F."/>
        </authorList>
    </citation>
    <scope>NUCLEOTIDE SEQUENCE</scope>
    <source>
        <strain evidence="33">703010200.5.d0696.ipe018.gp8</strain>
    </source>
</reference>
<keyword evidence="11" id="KW-1198">Viral budding</keyword>
<evidence type="ECO:0000256" key="11">
    <source>
        <dbReference type="ARBA" id="ARBA00022637"/>
    </source>
</evidence>
<evidence type="ECO:0000256" key="14">
    <source>
        <dbReference type="ARBA" id="ARBA00022737"/>
    </source>
</evidence>
<keyword evidence="18 28" id="KW-0946">Virion</keyword>
<dbReference type="GO" id="GO:0072494">
    <property type="term" value="C:host multivesicular body"/>
    <property type="evidence" value="ECO:0007669"/>
    <property type="project" value="UniProtKB-SubCell"/>
</dbReference>
<keyword evidence="15" id="KW-0688">Ribosomal frameshifting</keyword>
<dbReference type="Gene3D" id="4.10.60.10">
    <property type="entry name" value="Zinc finger, CCHC-type"/>
    <property type="match status" value="1"/>
</dbReference>
<gene>
    <name evidence="32" type="primary">gag</name>
</gene>
<dbReference type="GO" id="GO:0019013">
    <property type="term" value="C:viral nucleocapsid"/>
    <property type="evidence" value="ECO:0007669"/>
    <property type="project" value="UniProtKB-KW"/>
</dbReference>
<dbReference type="GO" id="GO:0075523">
    <property type="term" value="P:viral translational frameshifting"/>
    <property type="evidence" value="ECO:0007669"/>
    <property type="project" value="UniProtKB-KW"/>
</dbReference>
<accession>M4TAZ8</accession>
<dbReference type="InterPro" id="IPR036875">
    <property type="entry name" value="Znf_CCHC_sf"/>
</dbReference>
<name>M4TAZ8_HV1</name>
<dbReference type="Gene3D" id="1.20.5.760">
    <property type="entry name" value="Single helix bin"/>
    <property type="match status" value="1"/>
</dbReference>
<evidence type="ECO:0000313" key="33">
    <source>
        <dbReference type="EMBL" id="AWD44437.1"/>
    </source>
</evidence>
<keyword evidence="17 28" id="KW-0862">Zinc</keyword>
<keyword evidence="5" id="KW-1032">Host cell membrane</keyword>
<dbReference type="GO" id="GO:0055036">
    <property type="term" value="C:virion membrane"/>
    <property type="evidence" value="ECO:0007669"/>
    <property type="project" value="UniProtKB-SubCell"/>
</dbReference>
<evidence type="ECO:0000256" key="29">
    <source>
        <dbReference type="SAM" id="Coils"/>
    </source>
</evidence>
<evidence type="ECO:0000256" key="13">
    <source>
        <dbReference type="ARBA" id="ARBA00022723"/>
    </source>
</evidence>